<evidence type="ECO:0000313" key="2">
    <source>
        <dbReference type="Proteomes" id="UP000784294"/>
    </source>
</evidence>
<name>A0A3S5AEQ4_9PLAT</name>
<gene>
    <name evidence="1" type="ORF">PXEA_LOCUS8014</name>
</gene>
<organism evidence="1 2">
    <name type="scientific">Protopolystoma xenopodis</name>
    <dbReference type="NCBI Taxonomy" id="117903"/>
    <lineage>
        <taxon>Eukaryota</taxon>
        <taxon>Metazoa</taxon>
        <taxon>Spiralia</taxon>
        <taxon>Lophotrochozoa</taxon>
        <taxon>Platyhelminthes</taxon>
        <taxon>Monogenea</taxon>
        <taxon>Polyopisthocotylea</taxon>
        <taxon>Polystomatidea</taxon>
        <taxon>Polystomatidae</taxon>
        <taxon>Protopolystoma</taxon>
    </lineage>
</organism>
<reference evidence="1" key="1">
    <citation type="submission" date="2018-11" db="EMBL/GenBank/DDBJ databases">
        <authorList>
            <consortium name="Pathogen Informatics"/>
        </authorList>
    </citation>
    <scope>NUCLEOTIDE SEQUENCE</scope>
</reference>
<proteinExistence type="predicted"/>
<comment type="caution">
    <text evidence="1">The sequence shown here is derived from an EMBL/GenBank/DDBJ whole genome shotgun (WGS) entry which is preliminary data.</text>
</comment>
<dbReference type="EMBL" id="CAAALY010021643">
    <property type="protein sequence ID" value="VEL14574.1"/>
    <property type="molecule type" value="Genomic_DNA"/>
</dbReference>
<accession>A0A3S5AEQ4</accession>
<protein>
    <submittedName>
        <fullName evidence="1">Uncharacterized protein</fullName>
    </submittedName>
</protein>
<dbReference type="AlphaFoldDB" id="A0A3S5AEQ4"/>
<dbReference type="Proteomes" id="UP000784294">
    <property type="component" value="Unassembled WGS sequence"/>
</dbReference>
<keyword evidence="2" id="KW-1185">Reference proteome</keyword>
<sequence length="143" mass="16276">MRRASLSIESDATSSVAVIKEFAKREQLRFPKGVTCNHRRFSLQNPISSSSVQSCSGYQKLLPLGFPKPLHTSHIYAPFVQARPNCNRFFNLFCVSMAHEPRRQHSFFPFLHPILRSVCTNLQTGAHQHTSTQAHNPAYYIFA</sequence>
<evidence type="ECO:0000313" key="1">
    <source>
        <dbReference type="EMBL" id="VEL14574.1"/>
    </source>
</evidence>